<protein>
    <submittedName>
        <fullName evidence="2">Uncharacterized protein</fullName>
    </submittedName>
</protein>
<name>A0ABT2TSY9_9FIRM</name>
<evidence type="ECO:0000313" key="2">
    <source>
        <dbReference type="EMBL" id="MCU6765358.1"/>
    </source>
</evidence>
<reference evidence="2 3" key="1">
    <citation type="journal article" date="2021" name="ISME Commun">
        <title>Automated analysis of genomic sequences facilitates high-throughput and comprehensive description of bacteria.</title>
        <authorList>
            <person name="Hitch T.C.A."/>
        </authorList>
    </citation>
    <scope>NUCLEOTIDE SEQUENCE [LARGE SCALE GENOMIC DNA]</scope>
    <source>
        <strain evidence="2 3">Sanger_23</strain>
    </source>
</reference>
<sequence>MSVGKASIQRAAAKNTAEAKTTKAATKTANKTAAGKTTGRAAAKAAPKEVTQSVVTPMDSQEIQLKFLSGNRPAEEGKPVKIAEDLPVYLL</sequence>
<comment type="caution">
    <text evidence="2">The sequence shown here is derived from an EMBL/GenBank/DDBJ whole genome shotgun (WGS) entry which is preliminary data.</text>
</comment>
<feature type="region of interest" description="Disordered" evidence="1">
    <location>
        <begin position="1"/>
        <end position="57"/>
    </location>
</feature>
<evidence type="ECO:0000313" key="3">
    <source>
        <dbReference type="Proteomes" id="UP001652409"/>
    </source>
</evidence>
<dbReference type="Proteomes" id="UP001652409">
    <property type="component" value="Unassembled WGS sequence"/>
</dbReference>
<proteinExistence type="predicted"/>
<organism evidence="2 3">
    <name type="scientific">Blautia ammoniilytica</name>
    <dbReference type="NCBI Taxonomy" id="2981782"/>
    <lineage>
        <taxon>Bacteria</taxon>
        <taxon>Bacillati</taxon>
        <taxon>Bacillota</taxon>
        <taxon>Clostridia</taxon>
        <taxon>Lachnospirales</taxon>
        <taxon>Lachnospiraceae</taxon>
        <taxon>Blautia</taxon>
    </lineage>
</organism>
<accession>A0ABT2TSY9</accession>
<feature type="compositionally biased region" description="Low complexity" evidence="1">
    <location>
        <begin position="10"/>
        <end position="49"/>
    </location>
</feature>
<evidence type="ECO:0000256" key="1">
    <source>
        <dbReference type="SAM" id="MobiDB-lite"/>
    </source>
</evidence>
<dbReference type="RefSeq" id="WP_158421390.1">
    <property type="nucleotide sequence ID" value="NZ_JAOQJL010000013.1"/>
</dbReference>
<dbReference type="EMBL" id="JAOQJL010000013">
    <property type="protein sequence ID" value="MCU6765358.1"/>
    <property type="molecule type" value="Genomic_DNA"/>
</dbReference>
<gene>
    <name evidence="2" type="ORF">OCV61_08015</name>
</gene>
<keyword evidence="3" id="KW-1185">Reference proteome</keyword>